<organism evidence="1 2">
    <name type="scientific">Microdochium trichocladiopsis</name>
    <dbReference type="NCBI Taxonomy" id="1682393"/>
    <lineage>
        <taxon>Eukaryota</taxon>
        <taxon>Fungi</taxon>
        <taxon>Dikarya</taxon>
        <taxon>Ascomycota</taxon>
        <taxon>Pezizomycotina</taxon>
        <taxon>Sordariomycetes</taxon>
        <taxon>Xylariomycetidae</taxon>
        <taxon>Xylariales</taxon>
        <taxon>Microdochiaceae</taxon>
        <taxon>Microdochium</taxon>
    </lineage>
</organism>
<gene>
    <name evidence="1" type="ORF">B0I36DRAFT_325968</name>
</gene>
<dbReference type="RefSeq" id="XP_046011829.1">
    <property type="nucleotide sequence ID" value="XM_046154290.1"/>
</dbReference>
<dbReference type="GeneID" id="70183836"/>
<accession>A0A9P8Y7F2</accession>
<dbReference type="EMBL" id="JAGTJQ010000006">
    <property type="protein sequence ID" value="KAH7029541.1"/>
    <property type="molecule type" value="Genomic_DNA"/>
</dbReference>
<name>A0A9P8Y7F2_9PEZI</name>
<evidence type="ECO:0000313" key="2">
    <source>
        <dbReference type="Proteomes" id="UP000756346"/>
    </source>
</evidence>
<keyword evidence="2" id="KW-1185">Reference proteome</keyword>
<comment type="caution">
    <text evidence="1">The sequence shown here is derived from an EMBL/GenBank/DDBJ whole genome shotgun (WGS) entry which is preliminary data.</text>
</comment>
<evidence type="ECO:0000313" key="1">
    <source>
        <dbReference type="EMBL" id="KAH7029541.1"/>
    </source>
</evidence>
<dbReference type="AlphaFoldDB" id="A0A9P8Y7F2"/>
<proteinExistence type="predicted"/>
<reference evidence="1" key="1">
    <citation type="journal article" date="2021" name="Nat. Commun.">
        <title>Genetic determinants of endophytism in the Arabidopsis root mycobiome.</title>
        <authorList>
            <person name="Mesny F."/>
            <person name="Miyauchi S."/>
            <person name="Thiergart T."/>
            <person name="Pickel B."/>
            <person name="Atanasova L."/>
            <person name="Karlsson M."/>
            <person name="Huettel B."/>
            <person name="Barry K.W."/>
            <person name="Haridas S."/>
            <person name="Chen C."/>
            <person name="Bauer D."/>
            <person name="Andreopoulos W."/>
            <person name="Pangilinan J."/>
            <person name="LaButti K."/>
            <person name="Riley R."/>
            <person name="Lipzen A."/>
            <person name="Clum A."/>
            <person name="Drula E."/>
            <person name="Henrissat B."/>
            <person name="Kohler A."/>
            <person name="Grigoriev I.V."/>
            <person name="Martin F.M."/>
            <person name="Hacquard S."/>
        </authorList>
    </citation>
    <scope>NUCLEOTIDE SEQUENCE</scope>
    <source>
        <strain evidence="1">MPI-CAGE-CH-0230</strain>
    </source>
</reference>
<dbReference type="Proteomes" id="UP000756346">
    <property type="component" value="Unassembled WGS sequence"/>
</dbReference>
<sequence length="266" mass="30053">MEEPARFAPLTQVFDSPDFVRNWGDHLHNLAVEHVDVVYPSPVHDGAILNMLPYAHSLRRLCMRGADFTGNLTALSRQGVALPQVEELELDLFFYVPTLGEVFLAIHGMGSKLVSLSLTNLWRHYDERNTDDEARLATAIRSLKQLPQLRMFTLITPFKPEGVPAEDLYDRSHPVFTVSQTQSWQGFKVMTSFDSQLEGPRYPCIHGLRYACAEHGQRSSRMGWALDTVAALVPQTAQYGDIEQPTLGDSWQEIDRAWQRGIISVS</sequence>
<protein>
    <submittedName>
        <fullName evidence="1">Uncharacterized protein</fullName>
    </submittedName>
</protein>